<comment type="caution">
    <text evidence="1">The sequence shown here is derived from an EMBL/GenBank/DDBJ whole genome shotgun (WGS) entry which is preliminary data.</text>
</comment>
<organism evidence="1 2">
    <name type="scientific">Marasmiellus scandens</name>
    <dbReference type="NCBI Taxonomy" id="2682957"/>
    <lineage>
        <taxon>Eukaryota</taxon>
        <taxon>Fungi</taxon>
        <taxon>Dikarya</taxon>
        <taxon>Basidiomycota</taxon>
        <taxon>Agaricomycotina</taxon>
        <taxon>Agaricomycetes</taxon>
        <taxon>Agaricomycetidae</taxon>
        <taxon>Agaricales</taxon>
        <taxon>Marasmiineae</taxon>
        <taxon>Omphalotaceae</taxon>
        <taxon>Marasmiellus</taxon>
    </lineage>
</organism>
<accession>A0ABR1K9U2</accession>
<proteinExistence type="predicted"/>
<dbReference type="EMBL" id="JBANRG010000001">
    <property type="protein sequence ID" value="KAK7472967.1"/>
    <property type="molecule type" value="Genomic_DNA"/>
</dbReference>
<gene>
    <name evidence="1" type="ORF">VKT23_001071</name>
</gene>
<evidence type="ECO:0000313" key="2">
    <source>
        <dbReference type="Proteomes" id="UP001498398"/>
    </source>
</evidence>
<evidence type="ECO:0000313" key="1">
    <source>
        <dbReference type="EMBL" id="KAK7472967.1"/>
    </source>
</evidence>
<keyword evidence="2" id="KW-1185">Reference proteome</keyword>
<name>A0ABR1K9U2_9AGAR</name>
<sequence>MLNRTLLVPPVRLGSKALRYVNYDSLKSYVSLSGKEGLKHCSMIPLHVGLPPECSDYFDYTQLSWEWLVDLHNVKTRQPIIFRWNLSDAWIHECLGISDPDILTLRDSSRYHFRFLDTLTDASLASDKYQEDVYVPTLRDVPQRLLQIGTLFGTSRLRLQNGDNRAIRRQARDSMSIANPILLHVSGLVLDALGRNYLGAHIRLGDGQFSIHGNETIRAIWQRLVHEVLGYSVEDTLLLEDYFSVNEIPLNPPFNRQSPVVQSGPSPLLTSPRTPCRKALHSLPHLSSLNIPLYISTDIKDPSQDSRLTIFLRTFPCTFFLDNFGQQISILDQLVNRYDGLPLKPFVIPFVEAMVIGKAWRVVGTPGSTFSRFVEDYLWPKYHGLPVKDRG</sequence>
<dbReference type="Proteomes" id="UP001498398">
    <property type="component" value="Unassembled WGS sequence"/>
</dbReference>
<reference evidence="1 2" key="1">
    <citation type="submission" date="2024-01" db="EMBL/GenBank/DDBJ databases">
        <title>A draft genome for the cacao thread blight pathogen Marasmiellus scandens.</title>
        <authorList>
            <person name="Baruah I.K."/>
            <person name="Leung J."/>
            <person name="Bukari Y."/>
            <person name="Amoako-Attah I."/>
            <person name="Meinhardt L.W."/>
            <person name="Bailey B.A."/>
            <person name="Cohen S.P."/>
        </authorList>
    </citation>
    <scope>NUCLEOTIDE SEQUENCE [LARGE SCALE GENOMIC DNA]</scope>
    <source>
        <strain evidence="1 2">GH-19</strain>
    </source>
</reference>
<protein>
    <submittedName>
        <fullName evidence="1">Uncharacterized protein</fullName>
    </submittedName>
</protein>